<dbReference type="Gene3D" id="1.10.10.790">
    <property type="entry name" value="Surp module"/>
    <property type="match status" value="1"/>
</dbReference>
<dbReference type="Proteomes" id="UP000319731">
    <property type="component" value="Unassembled WGS sequence"/>
</dbReference>
<dbReference type="SUPFAM" id="SSF109905">
    <property type="entry name" value="Surp module (SWAP domain)"/>
    <property type="match status" value="1"/>
</dbReference>
<dbReference type="PANTHER" id="PTHR23140:SF0">
    <property type="entry name" value="U2 SNRNP-ASSOCIATED SURP MOTIF-CONTAINING PROTEIN"/>
    <property type="match status" value="1"/>
</dbReference>
<dbReference type="OrthoDB" id="377209at2759"/>
<dbReference type="PROSITE" id="PS50102">
    <property type="entry name" value="RRM"/>
    <property type="match status" value="1"/>
</dbReference>
<dbReference type="RefSeq" id="XP_031022230.1">
    <property type="nucleotide sequence ID" value="XM_031171816.1"/>
</dbReference>
<proteinExistence type="predicted"/>
<dbReference type="GO" id="GO:0006396">
    <property type="term" value="P:RNA processing"/>
    <property type="evidence" value="ECO:0007669"/>
    <property type="project" value="InterPro"/>
</dbReference>
<evidence type="ECO:0000259" key="6">
    <source>
        <dbReference type="PROSITE" id="PS51391"/>
    </source>
</evidence>
<protein>
    <recommendedName>
        <fullName evidence="9">U2 snRNP-associated SURP motif-containing protein</fullName>
    </recommendedName>
</protein>
<comment type="caution">
    <text evidence="7">The sequence shown here is derived from an EMBL/GenBank/DDBJ whole genome shotgun (WGS) entry which is preliminary data.</text>
</comment>
<dbReference type="PROSITE" id="PS50128">
    <property type="entry name" value="SURP"/>
    <property type="match status" value="1"/>
</dbReference>
<keyword evidence="1 2" id="KW-0694">RNA-binding</keyword>
<dbReference type="AlphaFoldDB" id="A0A507BXZ8"/>
<dbReference type="InterPro" id="IPR035967">
    <property type="entry name" value="SWAP/Surp_sf"/>
</dbReference>
<dbReference type="Gene3D" id="1.25.40.90">
    <property type="match status" value="1"/>
</dbReference>
<evidence type="ECO:0000256" key="2">
    <source>
        <dbReference type="PROSITE-ProRule" id="PRU00176"/>
    </source>
</evidence>
<gene>
    <name evidence="7" type="ORF">SmJEL517_g05890</name>
</gene>
<dbReference type="InterPro" id="IPR000504">
    <property type="entry name" value="RRM_dom"/>
</dbReference>
<feature type="region of interest" description="Disordered" evidence="3">
    <location>
        <begin position="409"/>
        <end position="429"/>
    </location>
</feature>
<evidence type="ECO:0000259" key="5">
    <source>
        <dbReference type="PROSITE" id="PS50128"/>
    </source>
</evidence>
<dbReference type="SMART" id="SM00648">
    <property type="entry name" value="SWAP"/>
    <property type="match status" value="1"/>
</dbReference>
<feature type="region of interest" description="Disordered" evidence="3">
    <location>
        <begin position="636"/>
        <end position="684"/>
    </location>
</feature>
<evidence type="ECO:0000313" key="7">
    <source>
        <dbReference type="EMBL" id="TPX30596.1"/>
    </source>
</evidence>
<dbReference type="SUPFAM" id="SSF48464">
    <property type="entry name" value="ENTH/VHS domain"/>
    <property type="match status" value="1"/>
</dbReference>
<evidence type="ECO:0000256" key="1">
    <source>
        <dbReference type="ARBA" id="ARBA00022884"/>
    </source>
</evidence>
<evidence type="ECO:0000259" key="4">
    <source>
        <dbReference type="PROSITE" id="PS50102"/>
    </source>
</evidence>
<sequence>MSRPFKPLEKKTPKQKQKEEEEARRLRDEEELGQVYSEFVATFDTSKTGPKTWVKGSTIQPTPLYQPEDVHQMATAPPAPKTLYRPQQRFVSAASNIVEPAKEQVEEKTMDAPRLGRKRDLDTFLEELKKEQEDRDVRLRHKHARLSGADAPMALYAAFEDGQGSHDTGDPHTTNLYIGNINPITTEEDLCKLFAVYGPIASIKIMHPRTQVEIDRGRNTGFVSFMTRQDAATALKECDGREVSGFQIKLGWGKPIPLPAQPIYVHGKTTGTTMKTGLPFNAQLPSASKVFASGTTMTQNKRPEVRVSRPNDDEIVMLIHRMVERVIKHGPMFEAMIMDRELQNPKFAFLFQNDSAEHIYYRWRLYSILQGDAKNVWPTETFQMFDEGPVWTPPEIPFDDSAIDLDDLSDESDASEGRDGVKRRKPVPGIAKGTLSRTHRVRLEAHLRRLTFERGTIARAMVFCIDHADAADEIADIIVSSLVIPATPVFPNKIARLYLVSDVLHNSGTPLPNVWKFRNAFETRLAPVFEHLASVWQTISARLRAEQMRRAVISILGVWETWLIFSSDYIQSLKAKFSESSSKASVEDSLAERLQQQRESHTGAYGLDESVDDYGVLGGSKQPAISHAYGAFAPVEGGDDEDVDGIPMDMASGTNTSGALNNFKPVGEDDDDEDVDGVPFVAIK</sequence>
<feature type="compositionally biased region" description="Basic and acidic residues" evidence="3">
    <location>
        <begin position="1"/>
        <end position="28"/>
    </location>
</feature>
<dbReference type="Pfam" id="PF04818">
    <property type="entry name" value="CID"/>
    <property type="match status" value="1"/>
</dbReference>
<dbReference type="InterPro" id="IPR051485">
    <property type="entry name" value="SR-CTD_assoc_factor"/>
</dbReference>
<feature type="domain" description="SURP motif" evidence="5">
    <location>
        <begin position="318"/>
        <end position="361"/>
    </location>
</feature>
<dbReference type="GO" id="GO:0003723">
    <property type="term" value="F:RNA binding"/>
    <property type="evidence" value="ECO:0007669"/>
    <property type="project" value="UniProtKB-UniRule"/>
</dbReference>
<dbReference type="PROSITE" id="PS51391">
    <property type="entry name" value="CID"/>
    <property type="match status" value="1"/>
</dbReference>
<dbReference type="Pfam" id="PF01805">
    <property type="entry name" value="Surp"/>
    <property type="match status" value="1"/>
</dbReference>
<dbReference type="InterPro" id="IPR012677">
    <property type="entry name" value="Nucleotide-bd_a/b_plait_sf"/>
</dbReference>
<dbReference type="Pfam" id="PF00076">
    <property type="entry name" value="RRM_1"/>
    <property type="match status" value="1"/>
</dbReference>
<keyword evidence="8" id="KW-1185">Reference proteome</keyword>
<dbReference type="EMBL" id="QEAO01000063">
    <property type="protein sequence ID" value="TPX30596.1"/>
    <property type="molecule type" value="Genomic_DNA"/>
</dbReference>
<organism evidence="7 8">
    <name type="scientific">Synchytrium microbalum</name>
    <dbReference type="NCBI Taxonomy" id="1806994"/>
    <lineage>
        <taxon>Eukaryota</taxon>
        <taxon>Fungi</taxon>
        <taxon>Fungi incertae sedis</taxon>
        <taxon>Chytridiomycota</taxon>
        <taxon>Chytridiomycota incertae sedis</taxon>
        <taxon>Chytridiomycetes</taxon>
        <taxon>Synchytriales</taxon>
        <taxon>Synchytriaceae</taxon>
        <taxon>Synchytrium</taxon>
    </lineage>
</organism>
<dbReference type="InterPro" id="IPR006569">
    <property type="entry name" value="CID_dom"/>
</dbReference>
<dbReference type="GO" id="GO:0005634">
    <property type="term" value="C:nucleus"/>
    <property type="evidence" value="ECO:0007669"/>
    <property type="project" value="TreeGrafter"/>
</dbReference>
<dbReference type="STRING" id="1806994.A0A507BXZ8"/>
<reference evidence="7 8" key="1">
    <citation type="journal article" date="2019" name="Sci. Rep.">
        <title>Comparative genomics of chytrid fungi reveal insights into the obligate biotrophic and pathogenic lifestyle of Synchytrium endobioticum.</title>
        <authorList>
            <person name="van de Vossenberg B.T.L.H."/>
            <person name="Warris S."/>
            <person name="Nguyen H.D.T."/>
            <person name="van Gent-Pelzer M.P.E."/>
            <person name="Joly D.L."/>
            <person name="van de Geest H.C."/>
            <person name="Bonants P.J.M."/>
            <person name="Smith D.S."/>
            <person name="Levesque C.A."/>
            <person name="van der Lee T.A.J."/>
        </authorList>
    </citation>
    <scope>NUCLEOTIDE SEQUENCE [LARGE SCALE GENOMIC DNA]</scope>
    <source>
        <strain evidence="7 8">JEL517</strain>
    </source>
</reference>
<dbReference type="PANTHER" id="PTHR23140">
    <property type="entry name" value="RNA PROCESSING PROTEIN LD23810P"/>
    <property type="match status" value="1"/>
</dbReference>
<dbReference type="SUPFAM" id="SSF54928">
    <property type="entry name" value="RNA-binding domain, RBD"/>
    <property type="match status" value="1"/>
</dbReference>
<dbReference type="SMART" id="SM00582">
    <property type="entry name" value="RPR"/>
    <property type="match status" value="1"/>
</dbReference>
<evidence type="ECO:0000256" key="3">
    <source>
        <dbReference type="SAM" id="MobiDB-lite"/>
    </source>
</evidence>
<dbReference type="SMART" id="SM00360">
    <property type="entry name" value="RRM"/>
    <property type="match status" value="1"/>
</dbReference>
<name>A0A507BXZ8_9FUNG</name>
<dbReference type="InterPro" id="IPR008942">
    <property type="entry name" value="ENTH_VHS"/>
</dbReference>
<dbReference type="InterPro" id="IPR035979">
    <property type="entry name" value="RBD_domain_sf"/>
</dbReference>
<feature type="domain" description="RRM" evidence="4">
    <location>
        <begin position="174"/>
        <end position="255"/>
    </location>
</feature>
<evidence type="ECO:0008006" key="9">
    <source>
        <dbReference type="Google" id="ProtNLM"/>
    </source>
</evidence>
<dbReference type="InterPro" id="IPR000061">
    <property type="entry name" value="Surp"/>
</dbReference>
<dbReference type="Gene3D" id="3.30.70.330">
    <property type="match status" value="1"/>
</dbReference>
<accession>A0A507BXZ8</accession>
<feature type="region of interest" description="Disordered" evidence="3">
    <location>
        <begin position="588"/>
        <end position="607"/>
    </location>
</feature>
<feature type="domain" description="CID" evidence="6">
    <location>
        <begin position="435"/>
        <end position="581"/>
    </location>
</feature>
<feature type="region of interest" description="Disordered" evidence="3">
    <location>
        <begin position="1"/>
        <end position="29"/>
    </location>
</feature>
<evidence type="ECO:0000313" key="8">
    <source>
        <dbReference type="Proteomes" id="UP000319731"/>
    </source>
</evidence>
<dbReference type="GeneID" id="42007113"/>